<dbReference type="EMBL" id="JXQG01000003">
    <property type="protein sequence ID" value="KKZ13239.1"/>
    <property type="molecule type" value="Genomic_DNA"/>
</dbReference>
<sequence>MLAPMLMLQIKMARHHSSFQLGLDIRNLRKSWSMVALILMRKPTLTRHHFTWRLFMDIQELL</sequence>
<evidence type="ECO:0000313" key="1">
    <source>
        <dbReference type="EMBL" id="KKZ13239.1"/>
    </source>
</evidence>
<reference evidence="1 2" key="1">
    <citation type="submission" date="2015-01" db="EMBL/GenBank/DDBJ databases">
        <title>Lifestyle Evolution in Cyanobacterial Symbionts of Sponges.</title>
        <authorList>
            <person name="Burgsdorf I."/>
            <person name="Slaby B.M."/>
            <person name="Handley K.M."/>
            <person name="Haber M."/>
            <person name="Blom J."/>
            <person name="Marshall C.W."/>
            <person name="Gilbert J.A."/>
            <person name="Hentschel U."/>
            <person name="Steindler L."/>
        </authorList>
    </citation>
    <scope>NUCLEOTIDE SEQUENCE [LARGE SCALE GENOMIC DNA]</scope>
    <source>
        <strain evidence="1">SP3</strain>
    </source>
</reference>
<dbReference type="Proteomes" id="UP000035067">
    <property type="component" value="Unassembled WGS sequence"/>
</dbReference>
<accession>A0A0G2J5L6</accession>
<comment type="caution">
    <text evidence="1">The sequence shown here is derived from an EMBL/GenBank/DDBJ whole genome shotgun (WGS) entry which is preliminary data.</text>
</comment>
<evidence type="ECO:0000313" key="2">
    <source>
        <dbReference type="Proteomes" id="UP000035067"/>
    </source>
</evidence>
<name>A0A0G2J5L6_9SYNE</name>
<gene>
    <name evidence="1" type="ORF">TE42_01040</name>
</gene>
<proteinExistence type="predicted"/>
<organism evidence="1 2">
    <name type="scientific">Candidatus Synechococcus spongiarum SP3</name>
    <dbReference type="NCBI Taxonomy" id="1604020"/>
    <lineage>
        <taxon>Bacteria</taxon>
        <taxon>Bacillati</taxon>
        <taxon>Cyanobacteriota</taxon>
        <taxon>Cyanophyceae</taxon>
        <taxon>Synechococcales</taxon>
        <taxon>Synechococcaceae</taxon>
        <taxon>Synechococcus</taxon>
    </lineage>
</organism>
<dbReference type="AlphaFoldDB" id="A0A0G2J5L6"/>
<protein>
    <submittedName>
        <fullName evidence="1">Uncharacterized protein</fullName>
    </submittedName>
</protein>